<dbReference type="EMBL" id="AWFH01000034">
    <property type="protein sequence ID" value="KCZ59858.1"/>
    <property type="molecule type" value="Genomic_DNA"/>
</dbReference>
<reference evidence="1 2" key="1">
    <citation type="journal article" date="2014" name="Antonie Van Leeuwenhoek">
        <title>Hyphomonas beringensis sp. nov. and Hyphomonas chukchiensis sp. nov., isolated from surface seawater of the Bering Sea and Chukchi Sea.</title>
        <authorList>
            <person name="Li C."/>
            <person name="Lai Q."/>
            <person name="Li G."/>
            <person name="Dong C."/>
            <person name="Wang J."/>
            <person name="Liao Y."/>
            <person name="Shao Z."/>
        </authorList>
    </citation>
    <scope>NUCLEOTIDE SEQUENCE [LARGE SCALE GENOMIC DNA]</scope>
    <source>
        <strain evidence="1 2">22II1-22F38</strain>
    </source>
</reference>
<dbReference type="PROSITE" id="PS51257">
    <property type="entry name" value="PROKAR_LIPOPROTEIN"/>
    <property type="match status" value="1"/>
</dbReference>
<dbReference type="AlphaFoldDB" id="A0A059DZ02"/>
<dbReference type="Proteomes" id="UP000024547">
    <property type="component" value="Unassembled WGS sequence"/>
</dbReference>
<dbReference type="PATRIC" id="fig|1280948.3.peg.2482"/>
<evidence type="ECO:0000313" key="2">
    <source>
        <dbReference type="Proteomes" id="UP000024547"/>
    </source>
</evidence>
<gene>
    <name evidence="1" type="ORF">HY36_06930</name>
</gene>
<name>A0A059DZ02_9PROT</name>
<keyword evidence="2" id="KW-1185">Reference proteome</keyword>
<protein>
    <submittedName>
        <fullName evidence="1">Uncharacterized protein</fullName>
    </submittedName>
</protein>
<comment type="caution">
    <text evidence="1">The sequence shown here is derived from an EMBL/GenBank/DDBJ whole genome shotgun (WGS) entry which is preliminary data.</text>
</comment>
<proteinExistence type="predicted"/>
<sequence length="327" mass="35383">MRHLIWASALVIISACGNGGSASMDPSMPLVVTDDVAPTVYGAVSSGTPSLRPSTQPAPLEAVRTSASCRTPKASSRAKAAYVYTYGGGITTPLHHIDRKDTPEAIAEREALVREQKKKAKTAMQREAIGMAIGNAVANSRQIDVLVTDTSAPVFLYLTSYDSVLWNIQRAPGVEIDGVVVNSYNAGAIANGVDAARTGFISYDNSPTQKCYVGGKGRAIPVKERVASARKLNPNVDLSHYKEQWEQEYRDASRFFRQDVKRLVGKRPHWILNNARGGQFNAVLVGPAPTAPFEGQPTSRLQIPDHITPYWGNRKDAYKAFGLAPSS</sequence>
<evidence type="ECO:0000313" key="1">
    <source>
        <dbReference type="EMBL" id="KCZ59858.1"/>
    </source>
</evidence>
<dbReference type="RefSeq" id="WP_035553149.1">
    <property type="nucleotide sequence ID" value="NZ_AWFH01000034.1"/>
</dbReference>
<organism evidence="1 2">
    <name type="scientific">Hyphomonas atlantica</name>
    <dbReference type="NCBI Taxonomy" id="1280948"/>
    <lineage>
        <taxon>Bacteria</taxon>
        <taxon>Pseudomonadati</taxon>
        <taxon>Pseudomonadota</taxon>
        <taxon>Alphaproteobacteria</taxon>
        <taxon>Hyphomonadales</taxon>
        <taxon>Hyphomonadaceae</taxon>
        <taxon>Hyphomonas</taxon>
    </lineage>
</organism>
<dbReference type="OrthoDB" id="7844257at2"/>
<accession>A0A059DZ02</accession>